<evidence type="ECO:0000256" key="1">
    <source>
        <dbReference type="ARBA" id="ARBA00004924"/>
    </source>
</evidence>
<dbReference type="PANTHER" id="PTHR34384">
    <property type="entry name" value="L-2,3-DIAMINOPROPANOATE--CITRATE LIGASE"/>
    <property type="match status" value="1"/>
</dbReference>
<dbReference type="NCBIfam" id="NF033583">
    <property type="entry name" value="staphy_B_SbnC"/>
    <property type="match status" value="1"/>
</dbReference>
<dbReference type="InterPro" id="IPR037455">
    <property type="entry name" value="LucA/IucC-like"/>
</dbReference>
<name>A0A077UM05_9STAP</name>
<dbReference type="PANTHER" id="PTHR34384:SF6">
    <property type="entry name" value="STAPHYLOFERRIN B SYNTHASE"/>
    <property type="match status" value="1"/>
</dbReference>
<evidence type="ECO:0000313" key="6">
    <source>
        <dbReference type="Proteomes" id="UP000044616"/>
    </source>
</evidence>
<dbReference type="Gene3D" id="1.10.510.40">
    <property type="match status" value="1"/>
</dbReference>
<dbReference type="InterPro" id="IPR022770">
    <property type="entry name" value="IucA/IucC-like_C"/>
</dbReference>
<keyword evidence="5" id="KW-0436">Ligase</keyword>
<comment type="pathway">
    <text evidence="1">Siderophore biosynthesis.</text>
</comment>
<feature type="domain" description="Aerobactin siderophore biosynthesis IucA/IucC N-terminal" evidence="3">
    <location>
        <begin position="135"/>
        <end position="375"/>
    </location>
</feature>
<proteinExistence type="inferred from homology"/>
<feature type="domain" description="Aerobactin siderophore biosynthesis IucA/IucC-like C-terminal" evidence="4">
    <location>
        <begin position="410"/>
        <end position="557"/>
    </location>
</feature>
<comment type="similarity">
    <text evidence="2">Belongs to the IucA/IucC family.</text>
</comment>
<protein>
    <submittedName>
        <fullName evidence="5">Siderophore staphylobactin biosynthesis protein SbnC</fullName>
        <ecNumber evidence="5">6.3.2.-</ecNumber>
    </submittedName>
</protein>
<dbReference type="EC" id="6.3.2.-" evidence="5"/>
<dbReference type="Proteomes" id="UP000044616">
    <property type="component" value="Unassembled WGS sequence"/>
</dbReference>
<dbReference type="RefSeq" id="WP_047530437.1">
    <property type="nucleotide sequence ID" value="NZ_CCEH01000008.1"/>
</dbReference>
<reference evidence="5 6" key="1">
    <citation type="submission" date="2014-05" db="EMBL/GenBank/DDBJ databases">
        <authorList>
            <person name="Aslett A.Martin."/>
            <person name="De Silva Nishadi"/>
        </authorList>
    </citation>
    <scope>NUCLEOTIDE SEQUENCE [LARGE SCALE GENOMIC DNA]</scope>
</reference>
<gene>
    <name evidence="5" type="primary">sbnC</name>
    <name evidence="5" type="ORF">ERS140147_01223</name>
</gene>
<evidence type="ECO:0000256" key="2">
    <source>
        <dbReference type="ARBA" id="ARBA00007832"/>
    </source>
</evidence>
<dbReference type="GO" id="GO:0016881">
    <property type="term" value="F:acid-amino acid ligase activity"/>
    <property type="evidence" value="ECO:0007669"/>
    <property type="project" value="UniProtKB-ARBA"/>
</dbReference>
<dbReference type="Pfam" id="PF06276">
    <property type="entry name" value="FhuF"/>
    <property type="match status" value="1"/>
</dbReference>
<evidence type="ECO:0000259" key="4">
    <source>
        <dbReference type="Pfam" id="PF06276"/>
    </source>
</evidence>
<dbReference type="AlphaFoldDB" id="A0A077UM05"/>
<accession>A0A077UM05</accession>
<dbReference type="Pfam" id="PF04183">
    <property type="entry name" value="IucA_IucC"/>
    <property type="match status" value="1"/>
</dbReference>
<dbReference type="EMBL" id="CCEH01000008">
    <property type="protein sequence ID" value="CDR28098.1"/>
    <property type="molecule type" value="Genomic_DNA"/>
</dbReference>
<sequence length="584" mass="66491">MQNHTAVNTAQTIILRDLVDALLFEDIAGIVSNSEITKENGQTLLIYERETQQIKIPVYFSALNMFRYESSKPITIDGKSSSKLLTAPKFWQTIVNMNSDLSQEWEVSRVEEGLTTAATQLAKQLSELDLASHPFVMSEQFASLKDRPFHPLAKEKRGLSEADYQAYQAELNRSFPLMVAAVKKTHMIHGDTANIDELERLTAPIKEQATDMLNDQGLSIDDYVLFPVHPWQYKHILPNVFVKEIAEKLVVLLPLRFGDYLSSSSMRSLIDVASPYNHVKVPFAMQSLGALRLTPTRYMKNGEQAERLLRQLIDKDEVLAKYVTVCDETAWWSYMGQDNDIFKDQLGHLTVQLRKYPESLANNNAQQLVSMAALAANDRTLYQMICGKDNLSKNDVMTLFEDIAQVFLKVTLSFMQYGALPELHGQNILLSFEDGRVQKCVLRDHDTVRIYKPWLTSHQLCLPQYVVREDTPNTLINEDLETFFAYFQTLAVSVNLYAIIDMMQDLFDVSEHELMSLLKQILKNEVANISWVTADQLAVRHILFEKQTWPFKQILLPLLYQRGSGGGSMPSGLTTVPNPMVTYD</sequence>
<dbReference type="InterPro" id="IPR007310">
    <property type="entry name" value="Aerobactin_biosyn_IucA/IucC_N"/>
</dbReference>
<dbReference type="GO" id="GO:0019290">
    <property type="term" value="P:siderophore biosynthetic process"/>
    <property type="evidence" value="ECO:0007669"/>
    <property type="project" value="InterPro"/>
</dbReference>
<organism evidence="5 6">
    <name type="scientific">Staphylococcus schweitzeri</name>
    <dbReference type="NCBI Taxonomy" id="1654388"/>
    <lineage>
        <taxon>Bacteria</taxon>
        <taxon>Bacillati</taxon>
        <taxon>Bacillota</taxon>
        <taxon>Bacilli</taxon>
        <taxon>Bacillales</taxon>
        <taxon>Staphylococcaceae</taxon>
        <taxon>Staphylococcus</taxon>
    </lineage>
</organism>
<evidence type="ECO:0000259" key="3">
    <source>
        <dbReference type="Pfam" id="PF04183"/>
    </source>
</evidence>
<evidence type="ECO:0000313" key="5">
    <source>
        <dbReference type="EMBL" id="CDR28098.1"/>
    </source>
</evidence>